<dbReference type="InterPro" id="IPR039391">
    <property type="entry name" value="Phytocyanin-like"/>
</dbReference>
<feature type="chain" id="PRO_5041415217" description="Phytocyanin domain-containing protein" evidence="3">
    <location>
        <begin position="27"/>
        <end position="130"/>
    </location>
</feature>
<feature type="domain" description="Phytocyanin" evidence="4">
    <location>
        <begin position="27"/>
        <end position="129"/>
    </location>
</feature>
<dbReference type="InterPro" id="IPR003245">
    <property type="entry name" value="Phytocyanin_dom"/>
</dbReference>
<dbReference type="SUPFAM" id="SSF49503">
    <property type="entry name" value="Cupredoxins"/>
    <property type="match status" value="1"/>
</dbReference>
<dbReference type="Proteomes" id="UP001177003">
    <property type="component" value="Chromosome 8"/>
</dbReference>
<protein>
    <recommendedName>
        <fullName evidence="4">Phytocyanin domain-containing protein</fullName>
    </recommendedName>
</protein>
<feature type="signal peptide" evidence="3">
    <location>
        <begin position="1"/>
        <end position="26"/>
    </location>
</feature>
<keyword evidence="6" id="KW-1185">Reference proteome</keyword>
<dbReference type="GO" id="GO:0005886">
    <property type="term" value="C:plasma membrane"/>
    <property type="evidence" value="ECO:0007669"/>
    <property type="project" value="TreeGrafter"/>
</dbReference>
<gene>
    <name evidence="5" type="ORF">LSALG_LOCUS37170</name>
</gene>
<accession>A0AA35ZTE0</accession>
<evidence type="ECO:0000256" key="2">
    <source>
        <dbReference type="ARBA" id="ARBA00023180"/>
    </source>
</evidence>
<dbReference type="PROSITE" id="PS51485">
    <property type="entry name" value="PHYTOCYANIN"/>
    <property type="match status" value="1"/>
</dbReference>
<evidence type="ECO:0000259" key="4">
    <source>
        <dbReference type="PROSITE" id="PS51485"/>
    </source>
</evidence>
<dbReference type="FunFam" id="2.60.40.420:FF:000034">
    <property type="entry name" value="Cupredoxin superfamily protein"/>
    <property type="match status" value="1"/>
</dbReference>
<evidence type="ECO:0000313" key="6">
    <source>
        <dbReference type="Proteomes" id="UP001177003"/>
    </source>
</evidence>
<evidence type="ECO:0000256" key="1">
    <source>
        <dbReference type="ARBA" id="ARBA00023157"/>
    </source>
</evidence>
<reference evidence="5" key="1">
    <citation type="submission" date="2023-04" db="EMBL/GenBank/DDBJ databases">
        <authorList>
            <person name="Vijverberg K."/>
            <person name="Xiong W."/>
            <person name="Schranz E."/>
        </authorList>
    </citation>
    <scope>NUCLEOTIDE SEQUENCE</scope>
</reference>
<organism evidence="5 6">
    <name type="scientific">Lactuca saligna</name>
    <name type="common">Willowleaf lettuce</name>
    <dbReference type="NCBI Taxonomy" id="75948"/>
    <lineage>
        <taxon>Eukaryota</taxon>
        <taxon>Viridiplantae</taxon>
        <taxon>Streptophyta</taxon>
        <taxon>Embryophyta</taxon>
        <taxon>Tracheophyta</taxon>
        <taxon>Spermatophyta</taxon>
        <taxon>Magnoliopsida</taxon>
        <taxon>eudicotyledons</taxon>
        <taxon>Gunneridae</taxon>
        <taxon>Pentapetalae</taxon>
        <taxon>asterids</taxon>
        <taxon>campanulids</taxon>
        <taxon>Asterales</taxon>
        <taxon>Asteraceae</taxon>
        <taxon>Cichorioideae</taxon>
        <taxon>Cichorieae</taxon>
        <taxon>Lactucinae</taxon>
        <taxon>Lactuca</taxon>
    </lineage>
</organism>
<evidence type="ECO:0000313" key="5">
    <source>
        <dbReference type="EMBL" id="CAI9298401.1"/>
    </source>
</evidence>
<dbReference type="AlphaFoldDB" id="A0AA35ZTE0"/>
<keyword evidence="2" id="KW-0325">Glycoprotein</keyword>
<keyword evidence="1" id="KW-1015">Disulfide bond</keyword>
<dbReference type="Pfam" id="PF02298">
    <property type="entry name" value="Cu_bind_like"/>
    <property type="match status" value="1"/>
</dbReference>
<dbReference type="GO" id="GO:0009055">
    <property type="term" value="F:electron transfer activity"/>
    <property type="evidence" value="ECO:0007669"/>
    <property type="project" value="InterPro"/>
</dbReference>
<name>A0AA35ZTE0_LACSI</name>
<keyword evidence="3" id="KW-0732">Signal</keyword>
<sequence length="130" mass="14819">MTNLKSSFLMLVAMVVVSIEFHGSTGEQYVVGNDYHWKLPPGETFYILWSRLHIFKRSDVLVFIFNNTLHNVAEVTKEAYEHCNATNPISLHTTSPTELTIKNMDNHYYICTIGDHCMQGQKVGIKVSPN</sequence>
<dbReference type="EMBL" id="OX465084">
    <property type="protein sequence ID" value="CAI9298401.1"/>
    <property type="molecule type" value="Genomic_DNA"/>
</dbReference>
<proteinExistence type="predicted"/>
<dbReference type="PANTHER" id="PTHR33021:SF488">
    <property type="entry name" value="PHYTOCYANIN DOMAIN-CONTAINING PROTEIN"/>
    <property type="match status" value="1"/>
</dbReference>
<dbReference type="PANTHER" id="PTHR33021">
    <property type="entry name" value="BLUE COPPER PROTEIN"/>
    <property type="match status" value="1"/>
</dbReference>
<evidence type="ECO:0000256" key="3">
    <source>
        <dbReference type="SAM" id="SignalP"/>
    </source>
</evidence>
<dbReference type="Gene3D" id="2.60.40.420">
    <property type="entry name" value="Cupredoxins - blue copper proteins"/>
    <property type="match status" value="1"/>
</dbReference>
<dbReference type="InterPro" id="IPR008972">
    <property type="entry name" value="Cupredoxin"/>
</dbReference>